<evidence type="ECO:0000256" key="1">
    <source>
        <dbReference type="ARBA" id="ARBA00004141"/>
    </source>
</evidence>
<feature type="region of interest" description="Disordered" evidence="5">
    <location>
        <begin position="196"/>
        <end position="215"/>
    </location>
</feature>
<feature type="transmembrane region" description="Helical" evidence="6">
    <location>
        <begin position="641"/>
        <end position="659"/>
    </location>
</feature>
<evidence type="ECO:0000256" key="5">
    <source>
        <dbReference type="SAM" id="MobiDB-lite"/>
    </source>
</evidence>
<dbReference type="InterPro" id="IPR001708">
    <property type="entry name" value="YidC/ALB3/OXA1/COX18"/>
</dbReference>
<accession>A0A0F7ULP8</accession>
<dbReference type="PANTHER" id="PTHR12428">
    <property type="entry name" value="OXA1"/>
    <property type="match status" value="1"/>
</dbReference>
<comment type="subcellular location">
    <subcellularLocation>
        <location evidence="1">Membrane</location>
        <topology evidence="1">Multi-pass membrane protein</topology>
    </subcellularLocation>
</comment>
<dbReference type="GO" id="GO:0005743">
    <property type="term" value="C:mitochondrial inner membrane"/>
    <property type="evidence" value="ECO:0007669"/>
    <property type="project" value="TreeGrafter"/>
</dbReference>
<gene>
    <name evidence="7" type="ORF">BN1204_055990</name>
</gene>
<feature type="region of interest" description="Disordered" evidence="5">
    <location>
        <begin position="276"/>
        <end position="295"/>
    </location>
</feature>
<feature type="transmembrane region" description="Helical" evidence="6">
    <location>
        <begin position="448"/>
        <end position="472"/>
    </location>
</feature>
<feature type="region of interest" description="Disordered" evidence="5">
    <location>
        <begin position="735"/>
        <end position="766"/>
    </location>
</feature>
<evidence type="ECO:0000313" key="7">
    <source>
        <dbReference type="EMBL" id="CEL69901.1"/>
    </source>
</evidence>
<sequence>MLRRCFLFSVPRTSFFPCTGSRVSSPSGERLPSCPRLPCSFSPSSASLLLLPQFLSAPRRTLSLPSRRSLSLSLLEKLRFASFPMVRLRRELNLARAARFSGGKGDPGERTAALRFRLPVSVAGDCFPALSFPPSQATSAAVASSYFPFKRLSPPCSPSAFVEASAAAPPAVCVSSCLSLSSARVLAVFSRLSTASRREPPRTPPLSGQRSATPHAGLPLCSSRLSLSLFSSRSFSSLVSPSAASRWASSSRLSPSFSPLSLSSRSFFSLRSAFAERTRPRAEQEADQYEGPASPEFEASKVHRATYQHQTESLGSASVSGNASPASESPAASAGIRDARGALDPPSSLASPSPASSSPASSPSSPSSPARAPVEATAAAQKGDTHAEEWDPASLFVEPTDFAGPSDGSYAAVLYERIKDHTDSWLSNGAAVNCAADLLLLAKDSLDLPWAVALPIIGCALRFLTLPFAIAAERDIRLRGLHGAEFMELNKMLKEKQRVGLGSPEFLKEREKVKKFIEAHNLSVFPMSSVQMLFIGITISLFSYALRNMAVRVEEFPAFIAEHPGWFETLALPDPTLATTFLTIFGGLSILIAGWMVSDKLKKFSPVKSTGPLSPAAARLLPSVIIIAYATFMGTAFPGGLVLLLLPAAFLQIILARLFRLRSVTRALNFVPDSAKPLHAVHADILRQRVPELVKEWEKSAAEKNLSPRKMGKGIVALWKEKCLDPKFQTLLKKSMQQRESRGREGGATRPLTLLRPSTGLRRDHF</sequence>
<feature type="transmembrane region" description="Helical" evidence="6">
    <location>
        <begin position="522"/>
        <end position="546"/>
    </location>
</feature>
<dbReference type="EMBL" id="LN714486">
    <property type="protein sequence ID" value="CEL69901.1"/>
    <property type="molecule type" value="Genomic_DNA"/>
</dbReference>
<keyword evidence="2 6" id="KW-0812">Transmembrane</keyword>
<proteinExistence type="predicted"/>
<evidence type="ECO:0000256" key="4">
    <source>
        <dbReference type="ARBA" id="ARBA00023136"/>
    </source>
</evidence>
<evidence type="ECO:0000256" key="6">
    <source>
        <dbReference type="SAM" id="Phobius"/>
    </source>
</evidence>
<feature type="compositionally biased region" description="Polar residues" evidence="5">
    <location>
        <begin position="310"/>
        <end position="319"/>
    </location>
</feature>
<dbReference type="GO" id="GO:0032977">
    <property type="term" value="F:membrane insertase activity"/>
    <property type="evidence" value="ECO:0007669"/>
    <property type="project" value="InterPro"/>
</dbReference>
<feature type="region of interest" description="Disordered" evidence="5">
    <location>
        <begin position="310"/>
        <end position="390"/>
    </location>
</feature>
<keyword evidence="3 6" id="KW-1133">Transmembrane helix</keyword>
<evidence type="ECO:0008006" key="8">
    <source>
        <dbReference type="Google" id="ProtNLM"/>
    </source>
</evidence>
<dbReference type="GO" id="GO:0032979">
    <property type="term" value="P:protein insertion into mitochondrial inner membrane from matrix"/>
    <property type="evidence" value="ECO:0007669"/>
    <property type="project" value="TreeGrafter"/>
</dbReference>
<dbReference type="PANTHER" id="PTHR12428:SF65">
    <property type="entry name" value="CYTOCHROME C OXIDASE ASSEMBLY PROTEIN COX18, MITOCHONDRIAL"/>
    <property type="match status" value="1"/>
</dbReference>
<dbReference type="AlphaFoldDB" id="A0A0F7ULP8"/>
<protein>
    <recommendedName>
        <fullName evidence="8">60 kDa inner membrane protein</fullName>
    </recommendedName>
</protein>
<feature type="transmembrane region" description="Helical" evidence="6">
    <location>
        <begin position="577"/>
        <end position="597"/>
    </location>
</feature>
<feature type="transmembrane region" description="Helical" evidence="6">
    <location>
        <begin position="617"/>
        <end position="635"/>
    </location>
</feature>
<keyword evidence="4 6" id="KW-0472">Membrane</keyword>
<feature type="compositionally biased region" description="Low complexity" evidence="5">
    <location>
        <begin position="345"/>
        <end position="380"/>
    </location>
</feature>
<evidence type="ECO:0000256" key="3">
    <source>
        <dbReference type="ARBA" id="ARBA00022989"/>
    </source>
</evidence>
<organism evidence="7">
    <name type="scientific">Neospora caninum (strain Liverpool)</name>
    <dbReference type="NCBI Taxonomy" id="572307"/>
    <lineage>
        <taxon>Eukaryota</taxon>
        <taxon>Sar</taxon>
        <taxon>Alveolata</taxon>
        <taxon>Apicomplexa</taxon>
        <taxon>Conoidasida</taxon>
        <taxon>Coccidia</taxon>
        <taxon>Eucoccidiorida</taxon>
        <taxon>Eimeriorina</taxon>
        <taxon>Sarcocystidae</taxon>
        <taxon>Neospora</taxon>
    </lineage>
</organism>
<name>A0A0F7ULP8_NEOCL</name>
<reference evidence="7" key="1">
    <citation type="journal article" date="2015" name="PLoS ONE">
        <title>Comprehensive Evaluation of Toxoplasma gondii VEG and Neospora caninum LIV Genomes with Tachyzoite Stage Transcriptome and Proteome Defines Novel Transcript Features.</title>
        <authorList>
            <person name="Ramaprasad A."/>
            <person name="Mourier T."/>
            <person name="Naeem R."/>
            <person name="Malas T.B."/>
            <person name="Moussa E."/>
            <person name="Panigrahi A."/>
            <person name="Vermont S.J."/>
            <person name="Otto T.D."/>
            <person name="Wastling J."/>
            <person name="Pain A."/>
        </authorList>
    </citation>
    <scope>NUCLEOTIDE SEQUENCE</scope>
    <source>
        <strain evidence="7">Liverpool</strain>
    </source>
</reference>
<evidence type="ECO:0000256" key="2">
    <source>
        <dbReference type="ARBA" id="ARBA00022692"/>
    </source>
</evidence>
<feature type="compositionally biased region" description="Basic and acidic residues" evidence="5">
    <location>
        <begin position="737"/>
        <end position="747"/>
    </location>
</feature>
<feature type="compositionally biased region" description="Low complexity" evidence="5">
    <location>
        <begin position="320"/>
        <end position="335"/>
    </location>
</feature>